<comment type="caution">
    <text evidence="2">The sequence shown here is derived from an EMBL/GenBank/DDBJ whole genome shotgun (WGS) entry which is preliminary data.</text>
</comment>
<dbReference type="InterPro" id="IPR008620">
    <property type="entry name" value="FixH"/>
</dbReference>
<evidence type="ECO:0000313" key="2">
    <source>
        <dbReference type="EMBL" id="GMG86805.1"/>
    </source>
</evidence>
<evidence type="ECO:0000313" key="3">
    <source>
        <dbReference type="Proteomes" id="UP001224392"/>
    </source>
</evidence>
<keyword evidence="1" id="KW-0812">Transmembrane</keyword>
<reference evidence="2 3" key="1">
    <citation type="submission" date="2023-04" db="EMBL/GenBank/DDBJ databases">
        <title>Marinobulbifer ophiurae gen. nov., sp. Nov., isolate from tissue of brittle star Ophioplocus japonicus.</title>
        <authorList>
            <person name="Kawano K."/>
            <person name="Sawayama S."/>
            <person name="Nakagawa S."/>
        </authorList>
    </citation>
    <scope>NUCLEOTIDE SEQUENCE [LARGE SCALE GENOMIC DNA]</scope>
    <source>
        <strain evidence="2 3">NKW57</strain>
    </source>
</reference>
<gene>
    <name evidence="2" type="ORF">MNKW57_11260</name>
</gene>
<feature type="transmembrane region" description="Helical" evidence="1">
    <location>
        <begin position="23"/>
        <end position="46"/>
    </location>
</feature>
<dbReference type="Pfam" id="PF05751">
    <property type="entry name" value="FixH"/>
    <property type="match status" value="1"/>
</dbReference>
<keyword evidence="1" id="KW-1133">Transmembrane helix</keyword>
<dbReference type="EMBL" id="BSYJ01000002">
    <property type="protein sequence ID" value="GMG86805.1"/>
    <property type="molecule type" value="Genomic_DNA"/>
</dbReference>
<organism evidence="2 3">
    <name type="scientific">Biformimicrobium ophioploci</name>
    <dbReference type="NCBI Taxonomy" id="3036711"/>
    <lineage>
        <taxon>Bacteria</taxon>
        <taxon>Pseudomonadati</taxon>
        <taxon>Pseudomonadota</taxon>
        <taxon>Gammaproteobacteria</taxon>
        <taxon>Cellvibrionales</taxon>
        <taxon>Microbulbiferaceae</taxon>
        <taxon>Biformimicrobium</taxon>
    </lineage>
</organism>
<evidence type="ECO:0000256" key="1">
    <source>
        <dbReference type="SAM" id="Phobius"/>
    </source>
</evidence>
<proteinExistence type="predicted"/>
<name>A0ABQ6LXK2_9GAMM</name>
<sequence>MKDNGSAPRGRNESGNPWYREPWAWFVLTPLIVVVIACSIFFSIAVRHSDDVVSDTYYRDGRMYNFRAEQDSKAREMGLSGFVHVDNAASEVSLELQTTVRDNGGTNLPEKLLLTFSHPTDADLDQHISLEKVGHQRYRGQLSAPLEYRWYLRVMPELDPAKHSQSPWRLKGEINLLLGSKAPVTP</sequence>
<keyword evidence="1" id="KW-0472">Membrane</keyword>
<dbReference type="Proteomes" id="UP001224392">
    <property type="component" value="Unassembled WGS sequence"/>
</dbReference>
<protein>
    <submittedName>
        <fullName evidence="2">FixH family protein</fullName>
    </submittedName>
</protein>
<dbReference type="RefSeq" id="WP_285763392.1">
    <property type="nucleotide sequence ID" value="NZ_BSYJ01000002.1"/>
</dbReference>
<accession>A0ABQ6LXK2</accession>
<keyword evidence="3" id="KW-1185">Reference proteome</keyword>